<dbReference type="EMBL" id="CP043643">
    <property type="protein sequence ID" value="QNE38036.1"/>
    <property type="molecule type" value="Genomic_DNA"/>
</dbReference>
<dbReference type="InterPro" id="IPR000253">
    <property type="entry name" value="FHA_dom"/>
</dbReference>
<protein>
    <submittedName>
        <fullName evidence="3">FHA domain-containing protein</fullName>
    </submittedName>
</protein>
<dbReference type="InterPro" id="IPR008984">
    <property type="entry name" value="SMAD_FHA_dom_sf"/>
</dbReference>
<dbReference type="RefSeq" id="WP_021756260.1">
    <property type="nucleotide sequence ID" value="NZ_CP043643.1"/>
</dbReference>
<dbReference type="SUPFAM" id="SSF49879">
    <property type="entry name" value="SMAD/FHA domain"/>
    <property type="match status" value="1"/>
</dbReference>
<evidence type="ECO:0000313" key="4">
    <source>
        <dbReference type="Proteomes" id="UP000515511"/>
    </source>
</evidence>
<dbReference type="AlphaFoldDB" id="A0A7G6YHS1"/>
<proteinExistence type="predicted"/>
<dbReference type="Proteomes" id="UP000515511">
    <property type="component" value="Plasmid unnamed2"/>
</dbReference>
<keyword evidence="1" id="KW-0597">Phosphoprotein</keyword>
<sequence length="304" mass="32996">MSATQALRASEAVADWPKVVASIHGPSDQLTDAPPTYIGSITINGTERPCEATSVEELRTGMIARCVAIAIRLHRPVRLTVKDSSQTWTLGVRPEGIVQLLDAAGTIPPADGLTVHEGRCRICRRLQPVTEAVCVQCKTPEPHRVEADPIDVKAVVPDAATTVEELPFVRAVVVPVEELDHTVMAKPTPPANTRPRLRLRFTTQESVDTSESVVLGRHPIAVGDRKPIAVESPERMLSRTHALIDVDDEGRIVVTDYHSGNGIETQTDPPRRFEPGVPYTIEPGTSLRMGDVVCTIEVTPSEAK</sequence>
<organism evidence="3 4">
    <name type="scientific">Leifsonia shinshuensis</name>
    <dbReference type="NCBI Taxonomy" id="150026"/>
    <lineage>
        <taxon>Bacteria</taxon>
        <taxon>Bacillati</taxon>
        <taxon>Actinomycetota</taxon>
        <taxon>Actinomycetes</taxon>
        <taxon>Micrococcales</taxon>
        <taxon>Microbacteriaceae</taxon>
        <taxon>Leifsonia</taxon>
    </lineage>
</organism>
<name>A0A7G6YHS1_9MICO</name>
<dbReference type="Pfam" id="PF00498">
    <property type="entry name" value="FHA"/>
    <property type="match status" value="1"/>
</dbReference>
<dbReference type="KEGG" id="lse:F1C12_22430"/>
<evidence type="ECO:0000259" key="2">
    <source>
        <dbReference type="PROSITE" id="PS50006"/>
    </source>
</evidence>
<dbReference type="PROSITE" id="PS50006">
    <property type="entry name" value="FHA_DOMAIN"/>
    <property type="match status" value="1"/>
</dbReference>
<gene>
    <name evidence="3" type="ORF">F1C12_22430</name>
</gene>
<evidence type="ECO:0000256" key="1">
    <source>
        <dbReference type="ARBA" id="ARBA00022553"/>
    </source>
</evidence>
<evidence type="ECO:0000313" key="3">
    <source>
        <dbReference type="EMBL" id="QNE38036.1"/>
    </source>
</evidence>
<geneLocation type="plasmid" evidence="3 4">
    <name>unnamed2</name>
</geneLocation>
<keyword evidence="3" id="KW-0614">Plasmid</keyword>
<accession>A0A7G6YHS1</accession>
<reference evidence="4" key="1">
    <citation type="submission" date="2019-09" db="EMBL/GenBank/DDBJ databases">
        <title>Antimicrobial potential of Antarctic Bacteria.</title>
        <authorList>
            <person name="Benaud N."/>
            <person name="Edwards R.J."/>
            <person name="Ferrari B.C."/>
        </authorList>
    </citation>
    <scope>NUCLEOTIDE SEQUENCE [LARGE SCALE GENOMIC DNA]</scope>
    <source>
        <strain evidence="4">INR9</strain>
        <plasmid evidence="4">unnamed2</plasmid>
    </source>
</reference>
<dbReference type="Gene3D" id="2.60.200.20">
    <property type="match status" value="1"/>
</dbReference>
<feature type="domain" description="FHA" evidence="2">
    <location>
        <begin position="213"/>
        <end position="262"/>
    </location>
</feature>